<dbReference type="InterPro" id="IPR036388">
    <property type="entry name" value="WH-like_DNA-bd_sf"/>
</dbReference>
<name>A0ABW7H311_9BURK</name>
<evidence type="ECO:0000259" key="1">
    <source>
        <dbReference type="SMART" id="SM00418"/>
    </source>
</evidence>
<comment type="caution">
    <text evidence="2">The sequence shown here is derived from an EMBL/GenBank/DDBJ whole genome shotgun (WGS) entry which is preliminary data.</text>
</comment>
<organism evidence="2 3">
    <name type="scientific">Pelomonas baiyunensis</name>
    <dbReference type="NCBI Taxonomy" id="3299026"/>
    <lineage>
        <taxon>Bacteria</taxon>
        <taxon>Pseudomonadati</taxon>
        <taxon>Pseudomonadota</taxon>
        <taxon>Betaproteobacteria</taxon>
        <taxon>Burkholderiales</taxon>
        <taxon>Sphaerotilaceae</taxon>
        <taxon>Roseateles</taxon>
    </lineage>
</organism>
<evidence type="ECO:0000313" key="3">
    <source>
        <dbReference type="Proteomes" id="UP001606303"/>
    </source>
</evidence>
<protein>
    <submittedName>
        <fullName evidence="2">ArsR/SmtB family transcription factor</fullName>
    </submittedName>
</protein>
<dbReference type="RefSeq" id="WP_394386593.1">
    <property type="nucleotide sequence ID" value="NZ_JBIGIB010000005.1"/>
</dbReference>
<proteinExistence type="predicted"/>
<dbReference type="Gene3D" id="1.10.10.10">
    <property type="entry name" value="Winged helix-like DNA-binding domain superfamily/Winged helix DNA-binding domain"/>
    <property type="match status" value="1"/>
</dbReference>
<dbReference type="SMART" id="SM00418">
    <property type="entry name" value="HTH_ARSR"/>
    <property type="match status" value="1"/>
</dbReference>
<dbReference type="InterPro" id="IPR001845">
    <property type="entry name" value="HTH_ArsR_DNA-bd_dom"/>
</dbReference>
<dbReference type="InterPro" id="IPR036390">
    <property type="entry name" value="WH_DNA-bd_sf"/>
</dbReference>
<dbReference type="Pfam" id="PF12840">
    <property type="entry name" value="HTH_20"/>
    <property type="match status" value="1"/>
</dbReference>
<keyword evidence="3" id="KW-1185">Reference proteome</keyword>
<dbReference type="InterPro" id="IPR011991">
    <property type="entry name" value="ArsR-like_HTH"/>
</dbReference>
<dbReference type="Proteomes" id="UP001606303">
    <property type="component" value="Unassembled WGS sequence"/>
</dbReference>
<sequence length="328" mass="35742">MAIDGGRVLMVDGESVVPVAKALALETRQAILGLLTNQVLNVSDLAEAMNLPHSTISSNINLLQAVGLVAVETEPGTRGTQKLCRKRYDAILIQLPGAAVEQDADVVSISMPIGSYRHVEAKPTCGLVSENKIIGMLDDTRSFFEPEHVNAQLIWFAQDGYIEYALPNNLPFGASPKSIQLSVEICSEAPQFNPDWPSDITLWVNDVEVGTWTCPGDYGGTRAAFTPDWWPLERTTHGLLKQWTVSEAGTLIDGVHLSGVTIEQLQLTRANHIKVRFGVKPDAKHRGGLNLFGRKFGNYPQDLLTRIAFTPARAHDDAAAKAPPRTTV</sequence>
<evidence type="ECO:0000313" key="2">
    <source>
        <dbReference type="EMBL" id="MFG6468431.1"/>
    </source>
</evidence>
<dbReference type="CDD" id="cd00090">
    <property type="entry name" value="HTH_ARSR"/>
    <property type="match status" value="1"/>
</dbReference>
<reference evidence="2 3" key="1">
    <citation type="submission" date="2024-08" db="EMBL/GenBank/DDBJ databases">
        <authorList>
            <person name="Lu H."/>
        </authorList>
    </citation>
    <scope>NUCLEOTIDE SEQUENCE [LARGE SCALE GENOMIC DNA]</scope>
    <source>
        <strain evidence="2 3">BYS87W</strain>
    </source>
</reference>
<feature type="domain" description="HTH arsR-type" evidence="1">
    <location>
        <begin position="18"/>
        <end position="100"/>
    </location>
</feature>
<accession>A0ABW7H311</accession>
<gene>
    <name evidence="2" type="ORF">ACG01O_17545</name>
</gene>
<dbReference type="EMBL" id="JBIGIB010000005">
    <property type="protein sequence ID" value="MFG6468431.1"/>
    <property type="molecule type" value="Genomic_DNA"/>
</dbReference>
<dbReference type="SUPFAM" id="SSF46785">
    <property type="entry name" value="Winged helix' DNA-binding domain"/>
    <property type="match status" value="1"/>
</dbReference>